<keyword evidence="2 5" id="KW-0560">Oxidoreductase</keyword>
<dbReference type="PANTHER" id="PTHR43720">
    <property type="entry name" value="2-AMINOMUCONIC SEMIALDEHYDE DEHYDROGENASE"/>
    <property type="match status" value="1"/>
</dbReference>
<evidence type="ECO:0000256" key="5">
    <source>
        <dbReference type="RuleBase" id="RU003345"/>
    </source>
</evidence>
<dbReference type="InterPro" id="IPR016161">
    <property type="entry name" value="Ald_DH/histidinol_DH"/>
</dbReference>
<dbReference type="SUPFAM" id="SSF53720">
    <property type="entry name" value="ALDH-like"/>
    <property type="match status" value="1"/>
</dbReference>
<dbReference type="Pfam" id="PF00171">
    <property type="entry name" value="Aldedh"/>
    <property type="match status" value="2"/>
</dbReference>
<dbReference type="InterPro" id="IPR029510">
    <property type="entry name" value="Ald_DH_CS_GLU"/>
</dbReference>
<evidence type="ECO:0000256" key="3">
    <source>
        <dbReference type="ARBA" id="ARBA00023027"/>
    </source>
</evidence>
<accession>A0A0L0NFY7</accession>
<feature type="active site" evidence="4">
    <location>
        <position position="317"/>
    </location>
</feature>
<dbReference type="GO" id="GO:0006598">
    <property type="term" value="P:polyamine catabolic process"/>
    <property type="evidence" value="ECO:0007669"/>
    <property type="project" value="TreeGrafter"/>
</dbReference>
<dbReference type="Gene3D" id="3.40.309.10">
    <property type="entry name" value="Aldehyde Dehydrogenase, Chain A, domain 2"/>
    <property type="match status" value="2"/>
</dbReference>
<keyword evidence="3" id="KW-0520">NAD</keyword>
<dbReference type="Proteomes" id="UP000036947">
    <property type="component" value="Unassembled WGS sequence"/>
</dbReference>
<sequence>MRSLIASLEVSSSNIPFIHLDHRTPHTMATNLFQTLTAPNGVSFEQPLGLFINNEWRAAKSGNLITVPSSLGAGRLAVAVYPRSLISSPRNEQEIAKVHAGGEQDIDDSVKAARQAFRGPWSAISGTQRGELMRKLADLVEAKTDTFASIDTWNNGKRFASAQGDVSELTATLRYYAGFADKLALCLPPIPEVIPVNLEKLAYTSRDPIGVCGQIIPWNYPLGMAAWKLGPALAAGNTIVLKPAEQTPLSILVFATLIEKAGFPPGVINIVNGVGRTAGASLASHTGVDKIAFTGSTNTGREIMKLAAVNLKNISLETGGKSPLIVFEDAELSNAVKFSHYGIMANQGQICTATSRIFVHKKIYDQFINLFVEQVKKTSVVGDPFAPGTFQGPQVTKAQYDSVLSYIEAGKQEGATVAYGGKALTGVNGKGYFVEPTVFTNVSDSMKIYREEIFGPCAAVSSFSTEEEVIERANDTIYGLGAAIFTENISRALTVAKRIEAGSKFESSLTVYGYSYANPLFFCTVVWINSSQDSDIRIPFGGVKQSGIGRELGEAGIEAYTQVKAIHVNLAHRV</sequence>
<dbReference type="InterPro" id="IPR015590">
    <property type="entry name" value="Aldehyde_DH_dom"/>
</dbReference>
<keyword evidence="8" id="KW-1185">Reference proteome</keyword>
<evidence type="ECO:0000313" key="8">
    <source>
        <dbReference type="Proteomes" id="UP000036947"/>
    </source>
</evidence>
<dbReference type="PROSITE" id="PS00687">
    <property type="entry name" value="ALDEHYDE_DEHYDR_GLU"/>
    <property type="match status" value="1"/>
</dbReference>
<dbReference type="OrthoDB" id="310895at2759"/>
<proteinExistence type="inferred from homology"/>
<dbReference type="FunFam" id="3.40.605.10:FF:000001">
    <property type="entry name" value="Aldehyde dehydrogenase 1"/>
    <property type="match status" value="1"/>
</dbReference>
<dbReference type="FunFam" id="3.40.605.10:FF:000026">
    <property type="entry name" value="Aldehyde dehydrogenase, putative"/>
    <property type="match status" value="1"/>
</dbReference>
<dbReference type="FunFam" id="3.40.309.10:FF:000012">
    <property type="entry name" value="Betaine aldehyde dehydrogenase"/>
    <property type="match status" value="1"/>
</dbReference>
<reference evidence="7 8" key="1">
    <citation type="journal article" date="2015" name="BMC Genomics">
        <title>The genome of the truffle-parasite Tolypocladium ophioglossoides and the evolution of antifungal peptaibiotics.</title>
        <authorList>
            <person name="Quandt C.A."/>
            <person name="Bushley K.E."/>
            <person name="Spatafora J.W."/>
        </authorList>
    </citation>
    <scope>NUCLEOTIDE SEQUENCE [LARGE SCALE GENOMIC DNA]</scope>
    <source>
        <strain evidence="7 8">CBS 100239</strain>
    </source>
</reference>
<comment type="caution">
    <text evidence="7">The sequence shown here is derived from an EMBL/GenBank/DDBJ whole genome shotgun (WGS) entry which is preliminary data.</text>
</comment>
<organism evidence="7 8">
    <name type="scientific">Tolypocladium ophioglossoides (strain CBS 100239)</name>
    <name type="common">Snaketongue truffleclub</name>
    <name type="synonym">Elaphocordyceps ophioglossoides</name>
    <dbReference type="NCBI Taxonomy" id="1163406"/>
    <lineage>
        <taxon>Eukaryota</taxon>
        <taxon>Fungi</taxon>
        <taxon>Dikarya</taxon>
        <taxon>Ascomycota</taxon>
        <taxon>Pezizomycotina</taxon>
        <taxon>Sordariomycetes</taxon>
        <taxon>Hypocreomycetidae</taxon>
        <taxon>Hypocreales</taxon>
        <taxon>Ophiocordycipitaceae</taxon>
        <taxon>Tolypocladium</taxon>
    </lineage>
</organism>
<comment type="similarity">
    <text evidence="1 5">Belongs to the aldehyde dehydrogenase family.</text>
</comment>
<dbReference type="InterPro" id="IPR016163">
    <property type="entry name" value="Ald_DH_C"/>
</dbReference>
<evidence type="ECO:0000259" key="6">
    <source>
        <dbReference type="Pfam" id="PF00171"/>
    </source>
</evidence>
<evidence type="ECO:0000256" key="1">
    <source>
        <dbReference type="ARBA" id="ARBA00009986"/>
    </source>
</evidence>
<dbReference type="AlphaFoldDB" id="A0A0L0NFY7"/>
<dbReference type="InterPro" id="IPR016162">
    <property type="entry name" value="Ald_DH_N"/>
</dbReference>
<evidence type="ECO:0000256" key="4">
    <source>
        <dbReference type="PROSITE-ProRule" id="PRU10007"/>
    </source>
</evidence>
<evidence type="ECO:0000313" key="7">
    <source>
        <dbReference type="EMBL" id="KND93032.1"/>
    </source>
</evidence>
<dbReference type="Gene3D" id="3.40.605.10">
    <property type="entry name" value="Aldehyde Dehydrogenase, Chain A, domain 1"/>
    <property type="match status" value="2"/>
</dbReference>
<dbReference type="STRING" id="1163406.A0A0L0NFY7"/>
<name>A0A0L0NFY7_TOLOC</name>
<gene>
    <name evidence="7" type="ORF">TOPH_02347</name>
</gene>
<feature type="domain" description="Aldehyde dehydrogenase" evidence="6">
    <location>
        <begin position="523"/>
        <end position="566"/>
    </location>
</feature>
<evidence type="ECO:0000256" key="2">
    <source>
        <dbReference type="ARBA" id="ARBA00023002"/>
    </source>
</evidence>
<dbReference type="PANTHER" id="PTHR43720:SF2">
    <property type="entry name" value="2-AMINOMUCONIC SEMIALDEHYDE DEHYDROGENASE"/>
    <property type="match status" value="1"/>
</dbReference>
<feature type="domain" description="Aldehyde dehydrogenase" evidence="6">
    <location>
        <begin position="88"/>
        <end position="503"/>
    </location>
</feature>
<dbReference type="GO" id="GO:0004029">
    <property type="term" value="F:aldehyde dehydrogenase (NAD+) activity"/>
    <property type="evidence" value="ECO:0007669"/>
    <property type="project" value="TreeGrafter"/>
</dbReference>
<dbReference type="EMBL" id="LFRF01000004">
    <property type="protein sequence ID" value="KND93032.1"/>
    <property type="molecule type" value="Genomic_DNA"/>
</dbReference>
<dbReference type="GO" id="GO:0046394">
    <property type="term" value="P:carboxylic acid biosynthetic process"/>
    <property type="evidence" value="ECO:0007669"/>
    <property type="project" value="UniProtKB-ARBA"/>
</dbReference>
<protein>
    <submittedName>
        <fullName evidence="7">Putative aldehyde dehydrogenase-like protein</fullName>
    </submittedName>
</protein>